<reference evidence="13" key="1">
    <citation type="journal article" date="2013" name="Genome Announc.">
        <title>Draft Genome Sequence of Agarivorans albus Strain MKT 106T, an Agarolytic Marine Bacterium.</title>
        <authorList>
            <person name="Yasuike M."/>
            <person name="Nakamura Y."/>
            <person name="Kai W."/>
            <person name="Fujiwara A."/>
            <person name="Fukui Y."/>
            <person name="Satomi M."/>
            <person name="Sano M."/>
        </authorList>
    </citation>
    <scope>NUCLEOTIDE SEQUENCE [LARGE SCALE GENOMIC DNA]</scope>
</reference>
<keyword evidence="8 12" id="KW-0448">Lipopolysaccharide biosynthesis</keyword>
<feature type="transmembrane region" description="Helical" evidence="12">
    <location>
        <begin position="58"/>
        <end position="80"/>
    </location>
</feature>
<keyword evidence="11 12" id="KW-0472">Membrane</keyword>
<dbReference type="HAMAP" id="MF_00538">
    <property type="entry name" value="Flippase_ArnF"/>
    <property type="match status" value="1"/>
</dbReference>
<keyword evidence="6 12" id="KW-0441">Lipid A biosynthesis</keyword>
<sequence length="140" mass="15459">MKNHPQSVVLALLSVAFISLAQLAMKWGMTQLSLQFTSLQELWHAAQYSALVSGYLPYYISVVAGLSFYALSMLCWVMALKHLPLSLAYPMLSLSYVIVYVAAISLPWIGEAFSWPKALGIVLILAGIYLVFPSKKAKQS</sequence>
<dbReference type="SUPFAM" id="SSF103481">
    <property type="entry name" value="Multidrug resistance efflux transporter EmrE"/>
    <property type="match status" value="1"/>
</dbReference>
<comment type="similarity">
    <text evidence="12">Belongs to the ArnF family.</text>
</comment>
<name>R9PFH8_AGAAL</name>
<dbReference type="GO" id="GO:0005886">
    <property type="term" value="C:plasma membrane"/>
    <property type="evidence" value="ECO:0007669"/>
    <property type="project" value="UniProtKB-SubCell"/>
</dbReference>
<dbReference type="NCBIfam" id="NF002816">
    <property type="entry name" value="PRK02971.1-2"/>
    <property type="match status" value="1"/>
</dbReference>
<dbReference type="PANTHER" id="PTHR30561">
    <property type="entry name" value="SMR FAMILY PROTON-DEPENDENT DRUG EFFLUX TRANSPORTER SUGE"/>
    <property type="match status" value="1"/>
</dbReference>
<dbReference type="OrthoDB" id="5592809at2"/>
<dbReference type="InterPro" id="IPR022832">
    <property type="entry name" value="Flippase_ArnF"/>
</dbReference>
<dbReference type="Gene3D" id="1.10.3730.20">
    <property type="match status" value="1"/>
</dbReference>
<dbReference type="UniPathway" id="UPA00030"/>
<evidence type="ECO:0000256" key="5">
    <source>
        <dbReference type="ARBA" id="ARBA00022519"/>
    </source>
</evidence>
<dbReference type="AlphaFoldDB" id="R9PFH8"/>
<dbReference type="InterPro" id="IPR000390">
    <property type="entry name" value="Small_drug/metabolite_transptr"/>
</dbReference>
<feature type="transmembrane region" description="Helical" evidence="12">
    <location>
        <begin position="87"/>
        <end position="109"/>
    </location>
</feature>
<protein>
    <recommendedName>
        <fullName evidence="12">Probable 4-amino-4-deoxy-L-arabinose-phosphoundecaprenol flippase subunit ArnF</fullName>
        <shortName evidence="12">L-Ara4N-phosphoundecaprenol flippase subunit ArnF</shortName>
    </recommendedName>
    <alternativeName>
        <fullName evidence="12">Undecaprenyl phosphate-aminoarabinose flippase subunit ArnF</fullName>
    </alternativeName>
</protein>
<evidence type="ECO:0000256" key="1">
    <source>
        <dbReference type="ARBA" id="ARBA00004651"/>
    </source>
</evidence>
<keyword evidence="5 12" id="KW-0997">Cell inner membrane</keyword>
<dbReference type="PANTHER" id="PTHR30561:SF9">
    <property type="entry name" value="4-AMINO-4-DEOXY-L-ARABINOSE-PHOSPHOUNDECAPRENOL FLIPPASE SUBUNIT ARNF-RELATED"/>
    <property type="match status" value="1"/>
</dbReference>
<keyword evidence="10 12" id="KW-0443">Lipid metabolism</keyword>
<comment type="subunit">
    <text evidence="12">Heterodimer of ArnE and ArnF.</text>
</comment>
<evidence type="ECO:0000313" key="14">
    <source>
        <dbReference type="Proteomes" id="UP000014461"/>
    </source>
</evidence>
<keyword evidence="3 12" id="KW-1003">Cell membrane</keyword>
<dbReference type="InterPro" id="IPR037185">
    <property type="entry name" value="EmrE-like"/>
</dbReference>
<dbReference type="EMBL" id="BARX01000001">
    <property type="protein sequence ID" value="GAD00107.1"/>
    <property type="molecule type" value="Genomic_DNA"/>
</dbReference>
<evidence type="ECO:0000256" key="3">
    <source>
        <dbReference type="ARBA" id="ARBA00022475"/>
    </source>
</evidence>
<organism evidence="13 14">
    <name type="scientific">Agarivorans albus MKT 106</name>
    <dbReference type="NCBI Taxonomy" id="1331007"/>
    <lineage>
        <taxon>Bacteria</taxon>
        <taxon>Pseudomonadati</taxon>
        <taxon>Pseudomonadota</taxon>
        <taxon>Gammaproteobacteria</taxon>
        <taxon>Alteromonadales</taxon>
        <taxon>Alteromonadaceae</taxon>
        <taxon>Agarivorans</taxon>
    </lineage>
</organism>
<dbReference type="GO" id="GO:0009245">
    <property type="term" value="P:lipid A biosynthetic process"/>
    <property type="evidence" value="ECO:0007669"/>
    <property type="project" value="UniProtKB-UniRule"/>
</dbReference>
<evidence type="ECO:0000256" key="12">
    <source>
        <dbReference type="HAMAP-Rule" id="MF_00538"/>
    </source>
</evidence>
<keyword evidence="2 12" id="KW-0813">Transport</keyword>
<comment type="caution">
    <text evidence="12">Lacks conserved residue(s) required for the propagation of feature annotation.</text>
</comment>
<evidence type="ECO:0000256" key="7">
    <source>
        <dbReference type="ARBA" id="ARBA00022692"/>
    </source>
</evidence>
<proteinExistence type="inferred from homology"/>
<dbReference type="GO" id="GO:0009103">
    <property type="term" value="P:lipopolysaccharide biosynthetic process"/>
    <property type="evidence" value="ECO:0007669"/>
    <property type="project" value="UniProtKB-UniRule"/>
</dbReference>
<evidence type="ECO:0000256" key="2">
    <source>
        <dbReference type="ARBA" id="ARBA00022448"/>
    </source>
</evidence>
<comment type="pathway">
    <text evidence="12">Bacterial outer membrane biogenesis; lipopolysaccharide biosynthesis.</text>
</comment>
<comment type="function">
    <text evidence="12">Translocates 4-amino-4-deoxy-L-arabinose-phosphoundecaprenol (alpha-L-Ara4N-phosphoundecaprenol) from the cytoplasmic to the periplasmic side of the inner membrane.</text>
</comment>
<feature type="transmembrane region" description="Helical" evidence="12">
    <location>
        <begin position="115"/>
        <end position="132"/>
    </location>
</feature>
<keyword evidence="7 12" id="KW-0812">Transmembrane</keyword>
<keyword evidence="14" id="KW-1185">Reference proteome</keyword>
<evidence type="ECO:0000256" key="8">
    <source>
        <dbReference type="ARBA" id="ARBA00022985"/>
    </source>
</evidence>
<keyword evidence="4 12" id="KW-0444">Lipid biosynthesis</keyword>
<dbReference type="Proteomes" id="UP000014461">
    <property type="component" value="Unassembled WGS sequence"/>
</dbReference>
<keyword evidence="9 12" id="KW-1133">Transmembrane helix</keyword>
<gene>
    <name evidence="12" type="primary">arnF</name>
    <name evidence="13" type="ORF">AALB_0187</name>
</gene>
<comment type="subcellular location">
    <subcellularLocation>
        <location evidence="12">Cell inner membrane</location>
        <topology evidence="12">Multi-pass membrane protein</topology>
    </subcellularLocation>
    <subcellularLocation>
        <location evidence="1">Cell membrane</location>
        <topology evidence="1">Multi-pass membrane protein</topology>
    </subcellularLocation>
</comment>
<dbReference type="STRING" id="1331007.AALB_0187"/>
<accession>R9PFH8</accession>
<evidence type="ECO:0000256" key="6">
    <source>
        <dbReference type="ARBA" id="ARBA00022556"/>
    </source>
</evidence>
<dbReference type="RefSeq" id="WP_016399875.1">
    <property type="nucleotide sequence ID" value="NZ_BARX01000001.1"/>
</dbReference>
<comment type="caution">
    <text evidence="13">The sequence shown here is derived from an EMBL/GenBank/DDBJ whole genome shotgun (WGS) entry which is preliminary data.</text>
</comment>
<evidence type="ECO:0000256" key="11">
    <source>
        <dbReference type="ARBA" id="ARBA00023136"/>
    </source>
</evidence>
<evidence type="ECO:0000313" key="13">
    <source>
        <dbReference type="EMBL" id="GAD00107.1"/>
    </source>
</evidence>
<dbReference type="GO" id="GO:1901505">
    <property type="term" value="F:carbohydrate derivative transmembrane transporter activity"/>
    <property type="evidence" value="ECO:0007669"/>
    <property type="project" value="InterPro"/>
</dbReference>
<evidence type="ECO:0000256" key="9">
    <source>
        <dbReference type="ARBA" id="ARBA00022989"/>
    </source>
</evidence>
<evidence type="ECO:0000256" key="4">
    <source>
        <dbReference type="ARBA" id="ARBA00022516"/>
    </source>
</evidence>
<evidence type="ECO:0000256" key="10">
    <source>
        <dbReference type="ARBA" id="ARBA00023098"/>
    </source>
</evidence>